<accession>A0AA88D4J5</accession>
<name>A0AA88D4J5_FICCA</name>
<dbReference type="Proteomes" id="UP001187192">
    <property type="component" value="Unassembled WGS sequence"/>
</dbReference>
<protein>
    <submittedName>
        <fullName evidence="2">Uncharacterized protein</fullName>
    </submittedName>
</protein>
<feature type="compositionally biased region" description="Basic and acidic residues" evidence="1">
    <location>
        <begin position="1"/>
        <end position="16"/>
    </location>
</feature>
<gene>
    <name evidence="2" type="ORF">TIFTF001_011760</name>
</gene>
<proteinExistence type="predicted"/>
<feature type="region of interest" description="Disordered" evidence="1">
    <location>
        <begin position="1"/>
        <end position="78"/>
    </location>
</feature>
<sequence>MTDMARRAGAVRRESVAEATRGPTKSQMGPMARRKKMEPAKEAAPEWLMSASVRLRSSRMTARSGGTEKVEKKQEKREIHARWKARMCGGVMENGRNTVAFWSASTGREKTGSSSTLAVAVRGTDDESIVG</sequence>
<reference evidence="2" key="1">
    <citation type="submission" date="2023-07" db="EMBL/GenBank/DDBJ databases">
        <title>draft genome sequence of fig (Ficus carica).</title>
        <authorList>
            <person name="Takahashi T."/>
            <person name="Nishimura K."/>
        </authorList>
    </citation>
    <scope>NUCLEOTIDE SEQUENCE</scope>
</reference>
<dbReference type="EMBL" id="BTGU01000014">
    <property type="protein sequence ID" value="GMN42551.1"/>
    <property type="molecule type" value="Genomic_DNA"/>
</dbReference>
<evidence type="ECO:0000313" key="3">
    <source>
        <dbReference type="Proteomes" id="UP001187192"/>
    </source>
</evidence>
<dbReference type="AlphaFoldDB" id="A0AA88D4J5"/>
<evidence type="ECO:0000256" key="1">
    <source>
        <dbReference type="SAM" id="MobiDB-lite"/>
    </source>
</evidence>
<keyword evidence="3" id="KW-1185">Reference proteome</keyword>
<comment type="caution">
    <text evidence="2">The sequence shown here is derived from an EMBL/GenBank/DDBJ whole genome shotgun (WGS) entry which is preliminary data.</text>
</comment>
<feature type="compositionally biased region" description="Basic and acidic residues" evidence="1">
    <location>
        <begin position="66"/>
        <end position="78"/>
    </location>
</feature>
<evidence type="ECO:0000313" key="2">
    <source>
        <dbReference type="EMBL" id="GMN42551.1"/>
    </source>
</evidence>
<organism evidence="2 3">
    <name type="scientific">Ficus carica</name>
    <name type="common">Common fig</name>
    <dbReference type="NCBI Taxonomy" id="3494"/>
    <lineage>
        <taxon>Eukaryota</taxon>
        <taxon>Viridiplantae</taxon>
        <taxon>Streptophyta</taxon>
        <taxon>Embryophyta</taxon>
        <taxon>Tracheophyta</taxon>
        <taxon>Spermatophyta</taxon>
        <taxon>Magnoliopsida</taxon>
        <taxon>eudicotyledons</taxon>
        <taxon>Gunneridae</taxon>
        <taxon>Pentapetalae</taxon>
        <taxon>rosids</taxon>
        <taxon>fabids</taxon>
        <taxon>Rosales</taxon>
        <taxon>Moraceae</taxon>
        <taxon>Ficeae</taxon>
        <taxon>Ficus</taxon>
    </lineage>
</organism>